<keyword evidence="3 6" id="KW-0378">Hydrolase</keyword>
<feature type="region of interest" description="Disordered" evidence="7">
    <location>
        <begin position="706"/>
        <end position="755"/>
    </location>
</feature>
<dbReference type="CDD" id="cd16260">
    <property type="entry name" value="EF4_III"/>
    <property type="match status" value="1"/>
</dbReference>
<dbReference type="InterPro" id="IPR038363">
    <property type="entry name" value="LepA_C_sf"/>
</dbReference>
<dbReference type="Pfam" id="PF06421">
    <property type="entry name" value="LepA_C"/>
    <property type="match status" value="1"/>
</dbReference>
<feature type="compositionally biased region" description="Acidic residues" evidence="7">
    <location>
        <begin position="157"/>
        <end position="167"/>
    </location>
</feature>
<evidence type="ECO:0000256" key="3">
    <source>
        <dbReference type="ARBA" id="ARBA00022801"/>
    </source>
</evidence>
<keyword evidence="6" id="KW-0496">Mitochondrion</keyword>
<keyword evidence="6" id="KW-0999">Mitochondrion inner membrane</keyword>
<dbReference type="InterPro" id="IPR035654">
    <property type="entry name" value="LepA_IV"/>
</dbReference>
<sequence>MVVTQTKIWLGEVLHVRFDEQLHVADLLADGQSLFEVAREIWKMLLKNGMEIRFLEAYKYEPFADRKRSGRYMPYSNVDSFLKICKILELSGIDLFSPSDVVEKRNTRKLCLRIWLEVFEKAGNFHIIAPPVLLAIVHIADQERHSDSPSTQKYDSDSDSEESDEAESNFMLQSDISNTNCSYDISSHEGSNLMSSLEVSSGLKDYCSEPFSLNLGYSKQHEDQHIEHQEEAVCLNGSTGPVHSQQSESDISSLPFIDSDIQLGCVASPEEHGVRNSSKSNLDPSLEDGLSVVGDSGDGQTPGENGFADQSTVLDSICNVDYYGENTLLDKEDRTCDSGTKASSCASVSARSNFDDEIKIGSYGVDDVEVSSIASINSVSDVVRNLDFNDHLEPEDDLKTLWLPESPNNMKLDSMKGSAAGSEYQDSSICEARRSTIDNAEESPAGKKIMDNLPSANHLLPSAVTQCNAEYVDSSPPRDNGICRTKMNSNVVHGQERELLTNQSSSPNEVRQWDQKGKCKICVVPVGNDGHGSSSPSLSQVDSCKGTHQSAETEALGYAATNDVRKQQNAGDMPKDNPDRRREDDAGAVGTTEQKSQTRPILKSVAGGTAVVGVLFLLFQLRKSGRDKAGEQGKQFNHSNPTRKEKGGEVSSKEERKESRREGAYPAEKLKRERESARKRPYPHNTKRMGVSAALLTLTHTPPHTFLLSSPSSSSPAASKSAVSPPRLLLPQPRSTTNSNSNHNHSFPLKPQHDRIVPRSSAVPVSDLDIAAAADAGQHRLSKVPISNIRNFCIIAHIDHGKSTLADKLLETTGTVHKLEAQTLANVFLALENDLEIIPVLNKIDLPGAEPDRVKREIEEVIGLDCSNAILCSAKEGIGIPEILNAIVERVPPPSDTAAMPLRALIFDSYYDPYRGVIVYFRVIDGNIKKGDRIYFMASGKVGYLAASIKSVADARVGDTITSFSRKAEHSLPGYEEATPMVFCGLFPIEANQYQELREALEKLQLNDAALKFEPESSSAMGFGFRCGFLGLLHMEIVQVECSNPSLLPEPGKIASMEEPFVKIEMFTPKDSIGGLMELGQERRGEFKELKFISENRASITYDLPLAEMVGDFFDQLKSRSKGYASMEYTFLGYRQSNLIKLDIQINGERVEPLSTIVHRDKAYPVGRALTQKLKELIPRQMFKVPIQACIGAKVIASEAISAMRKDVLAKCYGGDITRKKKLLKKQAEGKKRMKAVGTVNVPQEAFMAVLKLEKEARDSNYVNL</sequence>
<reference evidence="11" key="2">
    <citation type="journal article" date="2023" name="Plants (Basel)">
        <title>Annotation of the Turnera subulata (Passifloraceae) Draft Genome Reveals the S-Locus Evolved after the Divergence of Turneroideae from Passifloroideae in a Stepwise Manner.</title>
        <authorList>
            <person name="Henning P.M."/>
            <person name="Roalson E.H."/>
            <person name="Mir W."/>
            <person name="McCubbin A.G."/>
            <person name="Shore J.S."/>
        </authorList>
    </citation>
    <scope>NUCLEOTIDE SEQUENCE</scope>
    <source>
        <strain evidence="11">F60SS</strain>
    </source>
</reference>
<keyword evidence="5 6" id="KW-0342">GTP-binding</keyword>
<protein>
    <recommendedName>
        <fullName evidence="6">Translation factor GUF1 homolog, mitochondrial</fullName>
        <ecNumber evidence="6">3.6.5.n1</ecNumber>
    </recommendedName>
    <alternativeName>
        <fullName evidence="6">Elongation factor 4 homolog</fullName>
        <shortName evidence="6">EF-4</shortName>
    </alternativeName>
    <alternativeName>
        <fullName evidence="6">GTPase GUF1 homolog</fullName>
    </alternativeName>
    <alternativeName>
        <fullName evidence="6">Ribosomal back-translocase</fullName>
    </alternativeName>
</protein>
<dbReference type="SUPFAM" id="SSF47576">
    <property type="entry name" value="Calponin-homology domain, CH-domain"/>
    <property type="match status" value="1"/>
</dbReference>
<dbReference type="GO" id="GO:0005759">
    <property type="term" value="C:mitochondrial matrix"/>
    <property type="evidence" value="ECO:0007669"/>
    <property type="project" value="UniProtKB-UniRule"/>
</dbReference>
<dbReference type="SUPFAM" id="SSF50447">
    <property type="entry name" value="Translation proteins"/>
    <property type="match status" value="1"/>
</dbReference>
<feature type="domain" description="Elongation factor EFG" evidence="9">
    <location>
        <begin position="1057"/>
        <end position="1141"/>
    </location>
</feature>
<dbReference type="GO" id="GO:0006412">
    <property type="term" value="P:translation"/>
    <property type="evidence" value="ECO:0007669"/>
    <property type="project" value="UniProtKB-KW"/>
</dbReference>
<proteinExistence type="inferred from homology"/>
<feature type="binding site" evidence="6">
    <location>
        <begin position="842"/>
        <end position="845"/>
    </location>
    <ligand>
        <name>GTP</name>
        <dbReference type="ChEBI" id="CHEBI:37565"/>
    </ligand>
</feature>
<evidence type="ECO:0000259" key="10">
    <source>
        <dbReference type="Pfam" id="PF06421"/>
    </source>
</evidence>
<gene>
    <name evidence="11" type="ORF">Tsubulata_029743</name>
</gene>
<dbReference type="GO" id="GO:0005743">
    <property type="term" value="C:mitochondrial inner membrane"/>
    <property type="evidence" value="ECO:0007669"/>
    <property type="project" value="UniProtKB-SubCell"/>
</dbReference>
<accession>A0A9Q0G6L2</accession>
<comment type="caution">
    <text evidence="6">Lacks conserved residue(s) required for the propagation of feature annotation.</text>
</comment>
<dbReference type="EMBL" id="JAKUCV010001967">
    <property type="protein sequence ID" value="KAJ4844375.1"/>
    <property type="molecule type" value="Genomic_DNA"/>
</dbReference>
<dbReference type="FunFam" id="3.30.70.2570:FF:000001">
    <property type="entry name" value="Translation factor GUF1, mitochondrial"/>
    <property type="match status" value="1"/>
</dbReference>
<dbReference type="InterPro" id="IPR000795">
    <property type="entry name" value="T_Tr_GTP-bd_dom"/>
</dbReference>
<feature type="compositionally biased region" description="Low complexity" evidence="7">
    <location>
        <begin position="288"/>
        <end position="299"/>
    </location>
</feature>
<dbReference type="HAMAP" id="MF_00071">
    <property type="entry name" value="LepA"/>
    <property type="match status" value="1"/>
</dbReference>
<feature type="region of interest" description="Disordered" evidence="7">
    <location>
        <begin position="626"/>
        <end position="687"/>
    </location>
</feature>
<feature type="compositionally biased region" description="Basic and acidic residues" evidence="7">
    <location>
        <begin position="642"/>
        <end position="678"/>
    </location>
</feature>
<dbReference type="PANTHER" id="PTHR43512:SF4">
    <property type="entry name" value="TRANSLATION FACTOR GUF1 HOMOLOG, CHLOROPLASTIC"/>
    <property type="match status" value="1"/>
</dbReference>
<evidence type="ECO:0000256" key="7">
    <source>
        <dbReference type="SAM" id="MobiDB-lite"/>
    </source>
</evidence>
<comment type="similarity">
    <text evidence="6">Belongs to the GTP-binding elongation factor family. LepA subfamily.</text>
</comment>
<name>A0A9Q0G6L2_9ROSI</name>
<dbReference type="EC" id="3.6.5.n1" evidence="6"/>
<dbReference type="PANTHER" id="PTHR43512">
    <property type="entry name" value="TRANSLATION FACTOR GUF1-RELATED"/>
    <property type="match status" value="1"/>
</dbReference>
<feature type="domain" description="GTP-binding protein LepA C-terminal" evidence="10">
    <location>
        <begin position="1146"/>
        <end position="1252"/>
    </location>
</feature>
<dbReference type="InterPro" id="IPR000640">
    <property type="entry name" value="EFG_V-like"/>
</dbReference>
<evidence type="ECO:0000256" key="5">
    <source>
        <dbReference type="ARBA" id="ARBA00023134"/>
    </source>
</evidence>
<dbReference type="Proteomes" id="UP001141552">
    <property type="component" value="Unassembled WGS sequence"/>
</dbReference>
<evidence type="ECO:0000259" key="9">
    <source>
        <dbReference type="Pfam" id="PF00679"/>
    </source>
</evidence>
<keyword evidence="12" id="KW-1185">Reference proteome</keyword>
<dbReference type="Gene3D" id="3.30.70.870">
    <property type="entry name" value="Elongation Factor G (Translational Gtpase), domain 3"/>
    <property type="match status" value="1"/>
</dbReference>
<dbReference type="OrthoDB" id="1074at2759"/>
<dbReference type="SUPFAM" id="SSF52540">
    <property type="entry name" value="P-loop containing nucleoside triphosphate hydrolases"/>
    <property type="match status" value="1"/>
</dbReference>
<dbReference type="Gene3D" id="3.40.50.300">
    <property type="entry name" value="P-loop containing nucleotide triphosphate hydrolases"/>
    <property type="match status" value="2"/>
</dbReference>
<dbReference type="Pfam" id="PF00009">
    <property type="entry name" value="GTP_EFTU"/>
    <property type="match status" value="1"/>
</dbReference>
<dbReference type="GO" id="GO:0043022">
    <property type="term" value="F:ribosome binding"/>
    <property type="evidence" value="ECO:0007669"/>
    <property type="project" value="UniProtKB-UniRule"/>
</dbReference>
<dbReference type="InterPro" id="IPR036872">
    <property type="entry name" value="CH_dom_sf"/>
</dbReference>
<dbReference type="GO" id="GO:0003924">
    <property type="term" value="F:GTPase activity"/>
    <property type="evidence" value="ECO:0007669"/>
    <property type="project" value="UniProtKB-UniRule"/>
</dbReference>
<dbReference type="CDD" id="cd03699">
    <property type="entry name" value="EF4_II"/>
    <property type="match status" value="1"/>
</dbReference>
<feature type="region of interest" description="Disordered" evidence="7">
    <location>
        <begin position="145"/>
        <end position="168"/>
    </location>
</feature>
<keyword evidence="6" id="KW-0472">Membrane</keyword>
<comment type="function">
    <text evidence="6">Promotes mitochondrial protein synthesis. May act as a fidelity factor of the translation reaction, by catalyzing a one-codon backward translocation of tRNAs on improperly translocated ribosomes. Binds to mitochondrial ribosomes in a GTP-dependent manner.</text>
</comment>
<keyword evidence="4 6" id="KW-0648">Protein biosynthesis</keyword>
<comment type="caution">
    <text evidence="11">The sequence shown here is derived from an EMBL/GenBank/DDBJ whole genome shotgun (WGS) entry which is preliminary data.</text>
</comment>
<dbReference type="InterPro" id="IPR009000">
    <property type="entry name" value="Transl_B-barrel_sf"/>
</dbReference>
<dbReference type="InterPro" id="IPR027417">
    <property type="entry name" value="P-loop_NTPase"/>
</dbReference>
<evidence type="ECO:0000313" key="11">
    <source>
        <dbReference type="EMBL" id="KAJ4844375.1"/>
    </source>
</evidence>
<evidence type="ECO:0000256" key="4">
    <source>
        <dbReference type="ARBA" id="ARBA00022917"/>
    </source>
</evidence>
<reference evidence="11" key="1">
    <citation type="submission" date="2022-02" db="EMBL/GenBank/DDBJ databases">
        <authorList>
            <person name="Henning P.M."/>
            <person name="McCubbin A.G."/>
            <person name="Shore J.S."/>
        </authorList>
    </citation>
    <scope>NUCLEOTIDE SEQUENCE</scope>
    <source>
        <strain evidence="11">F60SS</strain>
        <tissue evidence="11">Leaves</tissue>
    </source>
</reference>
<comment type="subcellular location">
    <subcellularLocation>
        <location evidence="6">Mitochondrion inner membrane</location>
        <topology evidence="6">Peripheral membrane protein</topology>
        <orientation evidence="6">Matrix side</orientation>
    </subcellularLocation>
</comment>
<evidence type="ECO:0000256" key="2">
    <source>
        <dbReference type="ARBA" id="ARBA00022741"/>
    </source>
</evidence>
<feature type="region of interest" description="Disordered" evidence="7">
    <location>
        <begin position="269"/>
        <end position="309"/>
    </location>
</feature>
<dbReference type="Gene3D" id="2.40.30.10">
    <property type="entry name" value="Translation factors"/>
    <property type="match status" value="2"/>
</dbReference>
<keyword evidence="2 6" id="KW-0547">Nucleotide-binding</keyword>
<comment type="similarity">
    <text evidence="1">Belongs to the TRAFAC class translation factor GTPase superfamily. Classic translation factor GTPase family. LepA subfamily.</text>
</comment>
<feature type="region of interest" description="Disordered" evidence="7">
    <location>
        <begin position="530"/>
        <end position="601"/>
    </location>
</feature>
<evidence type="ECO:0000259" key="8">
    <source>
        <dbReference type="Pfam" id="PF00009"/>
    </source>
</evidence>
<feature type="compositionally biased region" description="Basic and acidic residues" evidence="7">
    <location>
        <begin position="573"/>
        <end position="585"/>
    </location>
</feature>
<feature type="compositionally biased region" description="Low complexity" evidence="7">
    <location>
        <begin position="706"/>
        <end position="746"/>
    </location>
</feature>
<dbReference type="Gene3D" id="1.10.418.10">
    <property type="entry name" value="Calponin-like domain"/>
    <property type="match status" value="1"/>
</dbReference>
<dbReference type="Gene3D" id="3.30.70.2570">
    <property type="entry name" value="Elongation factor 4, C-terminal domain"/>
    <property type="match status" value="1"/>
</dbReference>
<dbReference type="InterPro" id="IPR035647">
    <property type="entry name" value="EFG_III/V"/>
</dbReference>
<dbReference type="SUPFAM" id="SSF54980">
    <property type="entry name" value="EF-G C-terminal domain-like"/>
    <property type="match status" value="2"/>
</dbReference>
<evidence type="ECO:0000256" key="1">
    <source>
        <dbReference type="ARBA" id="ARBA00005454"/>
    </source>
</evidence>
<dbReference type="GO" id="GO:0005525">
    <property type="term" value="F:GTP binding"/>
    <property type="evidence" value="ECO:0007669"/>
    <property type="project" value="UniProtKB-UniRule"/>
</dbReference>
<dbReference type="GO" id="GO:0045727">
    <property type="term" value="P:positive regulation of translation"/>
    <property type="evidence" value="ECO:0007669"/>
    <property type="project" value="UniProtKB-UniRule"/>
</dbReference>
<feature type="domain" description="Tr-type G" evidence="8">
    <location>
        <begin position="818"/>
        <end position="893"/>
    </location>
</feature>
<evidence type="ECO:0000313" key="12">
    <source>
        <dbReference type="Proteomes" id="UP001141552"/>
    </source>
</evidence>
<dbReference type="InterPro" id="IPR006297">
    <property type="entry name" value="EF-4"/>
</dbReference>
<dbReference type="Pfam" id="PF00679">
    <property type="entry name" value="EFG_C"/>
    <property type="match status" value="1"/>
</dbReference>
<dbReference type="CDD" id="cd00014">
    <property type="entry name" value="CH_SF"/>
    <property type="match status" value="1"/>
</dbReference>
<feature type="compositionally biased region" description="Polar residues" evidence="7">
    <location>
        <begin position="531"/>
        <end position="552"/>
    </location>
</feature>
<organism evidence="11 12">
    <name type="scientific">Turnera subulata</name>
    <dbReference type="NCBI Taxonomy" id="218843"/>
    <lineage>
        <taxon>Eukaryota</taxon>
        <taxon>Viridiplantae</taxon>
        <taxon>Streptophyta</taxon>
        <taxon>Embryophyta</taxon>
        <taxon>Tracheophyta</taxon>
        <taxon>Spermatophyta</taxon>
        <taxon>Magnoliopsida</taxon>
        <taxon>eudicotyledons</taxon>
        <taxon>Gunneridae</taxon>
        <taxon>Pentapetalae</taxon>
        <taxon>rosids</taxon>
        <taxon>fabids</taxon>
        <taxon>Malpighiales</taxon>
        <taxon>Passifloraceae</taxon>
        <taxon>Turnera</taxon>
    </lineage>
</organism>
<dbReference type="CDD" id="cd03709">
    <property type="entry name" value="lepA_C"/>
    <property type="match status" value="1"/>
</dbReference>
<evidence type="ECO:0000256" key="6">
    <source>
        <dbReference type="HAMAP-Rule" id="MF_03137"/>
    </source>
</evidence>
<dbReference type="Gene3D" id="3.30.70.240">
    <property type="match status" value="1"/>
</dbReference>
<comment type="catalytic activity">
    <reaction evidence="6">
        <text>GTP + H2O = GDP + phosphate + H(+)</text>
        <dbReference type="Rhea" id="RHEA:19669"/>
        <dbReference type="ChEBI" id="CHEBI:15377"/>
        <dbReference type="ChEBI" id="CHEBI:15378"/>
        <dbReference type="ChEBI" id="CHEBI:37565"/>
        <dbReference type="ChEBI" id="CHEBI:43474"/>
        <dbReference type="ChEBI" id="CHEBI:58189"/>
        <dbReference type="EC" id="3.6.5.n1"/>
    </reaction>
</comment>
<dbReference type="InterPro" id="IPR013842">
    <property type="entry name" value="LepA_CTD"/>
</dbReference>
<dbReference type="AlphaFoldDB" id="A0A9Q0G6L2"/>